<sequence length="132" mass="15162">MDQFQQSKGRTALPWMAKTRKCLNLLTDTRDTTGLHVIYCVYIGATSSDSFSRAELLTNGIFCFIIYPFITSKDFSFDFLKWPCPFFDSSSPCAHLWYATQPHRSTFYFDCRVTASNLLLIWFDGGRDDGAH</sequence>
<protein>
    <submittedName>
        <fullName evidence="1">Uncharacterized protein</fullName>
    </submittedName>
</protein>
<dbReference type="EMBL" id="JAGKQM010000014">
    <property type="protein sequence ID" value="KAH0886532.1"/>
    <property type="molecule type" value="Genomic_DNA"/>
</dbReference>
<reference evidence="1 2" key="1">
    <citation type="submission" date="2021-05" db="EMBL/GenBank/DDBJ databases">
        <title>Genome Assembly of Synthetic Allotetraploid Brassica napus Reveals Homoeologous Exchanges between Subgenomes.</title>
        <authorList>
            <person name="Davis J.T."/>
        </authorList>
    </citation>
    <scope>NUCLEOTIDE SEQUENCE [LARGE SCALE GENOMIC DNA]</scope>
    <source>
        <strain evidence="2">cv. Da-Ae</strain>
        <tissue evidence="1">Seedling</tissue>
    </source>
</reference>
<evidence type="ECO:0000313" key="2">
    <source>
        <dbReference type="Proteomes" id="UP000824890"/>
    </source>
</evidence>
<accession>A0ABQ8A1Y9</accession>
<keyword evidence="2" id="KW-1185">Reference proteome</keyword>
<proteinExistence type="predicted"/>
<organism evidence="1 2">
    <name type="scientific">Brassica napus</name>
    <name type="common">Rape</name>
    <dbReference type="NCBI Taxonomy" id="3708"/>
    <lineage>
        <taxon>Eukaryota</taxon>
        <taxon>Viridiplantae</taxon>
        <taxon>Streptophyta</taxon>
        <taxon>Embryophyta</taxon>
        <taxon>Tracheophyta</taxon>
        <taxon>Spermatophyta</taxon>
        <taxon>Magnoliopsida</taxon>
        <taxon>eudicotyledons</taxon>
        <taxon>Gunneridae</taxon>
        <taxon>Pentapetalae</taxon>
        <taxon>rosids</taxon>
        <taxon>malvids</taxon>
        <taxon>Brassicales</taxon>
        <taxon>Brassicaceae</taxon>
        <taxon>Brassiceae</taxon>
        <taxon>Brassica</taxon>
    </lineage>
</organism>
<gene>
    <name evidence="1" type="ORF">HID58_062628</name>
</gene>
<dbReference type="Proteomes" id="UP000824890">
    <property type="component" value="Unassembled WGS sequence"/>
</dbReference>
<comment type="caution">
    <text evidence="1">The sequence shown here is derived from an EMBL/GenBank/DDBJ whole genome shotgun (WGS) entry which is preliminary data.</text>
</comment>
<evidence type="ECO:0000313" key="1">
    <source>
        <dbReference type="EMBL" id="KAH0886532.1"/>
    </source>
</evidence>
<name>A0ABQ8A1Y9_BRANA</name>